<evidence type="ECO:0000256" key="1">
    <source>
        <dbReference type="SAM" id="Phobius"/>
    </source>
</evidence>
<reference evidence="3 4" key="1">
    <citation type="submission" date="2012-10" db="EMBL/GenBank/DDBJ databases">
        <authorList>
            <person name="Zafar N."/>
            <person name="Inman J."/>
            <person name="Hall N."/>
            <person name="Lorenzi H."/>
            <person name="Caler E."/>
        </authorList>
    </citation>
    <scope>NUCLEOTIDE SEQUENCE [LARGE SCALE GENOMIC DNA]</scope>
    <source>
        <strain evidence="3 4">IP1</strain>
    </source>
</reference>
<dbReference type="GeneID" id="14889219"/>
<dbReference type="RefSeq" id="XP_004257006.1">
    <property type="nucleotide sequence ID" value="XM_004256958.1"/>
</dbReference>
<dbReference type="Pfam" id="PF13843">
    <property type="entry name" value="DDE_Tnp_1_7"/>
    <property type="match status" value="1"/>
</dbReference>
<organism evidence="3 4">
    <name type="scientific">Entamoeba invadens IP1</name>
    <dbReference type="NCBI Taxonomy" id="370355"/>
    <lineage>
        <taxon>Eukaryota</taxon>
        <taxon>Amoebozoa</taxon>
        <taxon>Evosea</taxon>
        <taxon>Archamoebae</taxon>
        <taxon>Mastigamoebida</taxon>
        <taxon>Entamoebidae</taxon>
        <taxon>Entamoeba</taxon>
    </lineage>
</organism>
<proteinExistence type="predicted"/>
<dbReference type="Proteomes" id="UP000014680">
    <property type="component" value="Unassembled WGS sequence"/>
</dbReference>
<accession>A0A0A1U7C8</accession>
<dbReference type="OrthoDB" id="6770266at2759"/>
<keyword evidence="1" id="KW-1133">Transmembrane helix</keyword>
<name>A0A0A1U7C8_ENTIV</name>
<dbReference type="KEGG" id="eiv:EIN_384980"/>
<dbReference type="AlphaFoldDB" id="A0A0A1U7C8"/>
<keyword evidence="1" id="KW-0472">Membrane</keyword>
<evidence type="ECO:0000313" key="4">
    <source>
        <dbReference type="Proteomes" id="UP000014680"/>
    </source>
</evidence>
<keyword evidence="4" id="KW-1185">Reference proteome</keyword>
<evidence type="ECO:0000259" key="2">
    <source>
        <dbReference type="Pfam" id="PF13843"/>
    </source>
</evidence>
<dbReference type="InterPro" id="IPR029526">
    <property type="entry name" value="PGBD"/>
</dbReference>
<dbReference type="EMBL" id="KB206508">
    <property type="protein sequence ID" value="ELP90235.1"/>
    <property type="molecule type" value="Genomic_DNA"/>
</dbReference>
<sequence>MWAKVFIKSKPGRYGIKFWICADYETGMTLNLQMYLVCVVVRRTIKALEWSGIWCYPCYAVVTSLLLCVTSFSVHYLASCGCQLLGTMRINRKELPDKAKTIKKRTPDTTIFFSKGKCKLISYFNEKKKLVLVLSTCH</sequence>
<dbReference type="VEuPathDB" id="AmoebaDB:EIN_384980"/>
<keyword evidence="1" id="KW-0812">Transmembrane</keyword>
<feature type="transmembrane region" description="Helical" evidence="1">
    <location>
        <begin position="53"/>
        <end position="78"/>
    </location>
</feature>
<protein>
    <recommendedName>
        <fullName evidence="2">PiggyBac transposable element-derived protein domain-containing protein</fullName>
    </recommendedName>
</protein>
<feature type="domain" description="PiggyBac transposable element-derived protein" evidence="2">
    <location>
        <begin position="4"/>
        <end position="136"/>
    </location>
</feature>
<evidence type="ECO:0000313" key="3">
    <source>
        <dbReference type="EMBL" id="ELP90235.1"/>
    </source>
</evidence>
<gene>
    <name evidence="3" type="ORF">EIN_384980</name>
</gene>